<feature type="coiled-coil region" evidence="2">
    <location>
        <begin position="109"/>
        <end position="164"/>
    </location>
</feature>
<evidence type="ECO:0000313" key="5">
    <source>
        <dbReference type="EMBL" id="RWS00414.1"/>
    </source>
</evidence>
<gene>
    <name evidence="6" type="ORF">B4U79_10181</name>
    <name evidence="5" type="ORF">B4U79_14799</name>
</gene>
<name>A0A3S3NX32_9ACAR</name>
<dbReference type="InterPro" id="IPR000237">
    <property type="entry name" value="GRIP_dom"/>
</dbReference>
<sequence length="363" mass="41974">MFKRLKEQKEAGSVEKVEKNERIDPVNHPSNASVSKPSELQKDDGSNETSSKTIVSKQLQSNEVQSKNVEQRSRTTSISEDFVANSQKTNDRQFFEEQMKQKCVLQQENDSLNKEIEALRTDFEKVKNEKDFLLNQNTDLFNIIESLKKDLEIEKKSREDIRRDFESFKESCRVNHSQEDTNDCDDSLIVKNLKETVSKLENELNDKIKIIRLQHQKMKDMKKSLENGDLLPLKKKGFESPMTNANLDVYDTCSSTDNSPKLIRKVESNNKLNSTTTTTTTTTETGVFNEISFQYLKNIVFKFVTSSEYEAQHLIKAISVLLKFNAEEEQCIRDTLEWRMSWFKNLPIVGSGLKPVTSQYTKH</sequence>
<feature type="compositionally biased region" description="Polar residues" evidence="3">
    <location>
        <begin position="47"/>
        <end position="78"/>
    </location>
</feature>
<reference evidence="5" key="2">
    <citation type="submission" date="2018-11" db="EMBL/GenBank/DDBJ databases">
        <title>Trombidioid mite genomics.</title>
        <authorList>
            <person name="Dong X."/>
        </authorList>
    </citation>
    <scope>NUCLEOTIDE SEQUENCE</scope>
    <source>
        <strain evidence="5">UoL-WK</strain>
    </source>
</reference>
<dbReference type="EMBL" id="NCKU01011501">
    <property type="protein sequence ID" value="RWS00414.1"/>
    <property type="molecule type" value="Genomic_DNA"/>
</dbReference>
<accession>A0A3S3NX32</accession>
<dbReference type="InterPro" id="IPR051952">
    <property type="entry name" value="Golgi-autophagy_related"/>
</dbReference>
<feature type="domain" description="GRIP" evidence="4">
    <location>
        <begin position="286"/>
        <end position="335"/>
    </location>
</feature>
<evidence type="ECO:0000256" key="1">
    <source>
        <dbReference type="ARBA" id="ARBA00023054"/>
    </source>
</evidence>
<dbReference type="Proteomes" id="UP000285301">
    <property type="component" value="Unassembled WGS sequence"/>
</dbReference>
<feature type="compositionally biased region" description="Basic and acidic residues" evidence="3">
    <location>
        <begin position="1"/>
        <end position="25"/>
    </location>
</feature>
<evidence type="ECO:0000313" key="7">
    <source>
        <dbReference type="Proteomes" id="UP000285301"/>
    </source>
</evidence>
<evidence type="ECO:0000259" key="4">
    <source>
        <dbReference type="PROSITE" id="PS50913"/>
    </source>
</evidence>
<dbReference type="PROSITE" id="PS50913">
    <property type="entry name" value="GRIP"/>
    <property type="match status" value="1"/>
</dbReference>
<dbReference type="STRING" id="1965070.A0A3S3NX32"/>
<comment type="caution">
    <text evidence="5">The sequence shown here is derived from an EMBL/GenBank/DDBJ whole genome shotgun (WGS) entry which is preliminary data.</text>
</comment>
<dbReference type="PANTHER" id="PTHR23157">
    <property type="entry name" value="GRIP AND COILED-COIL DOMAIN-CONTAINING PROTEIN 1"/>
    <property type="match status" value="1"/>
</dbReference>
<evidence type="ECO:0000313" key="6">
    <source>
        <dbReference type="EMBL" id="RWS00418.1"/>
    </source>
</evidence>
<feature type="compositionally biased region" description="Polar residues" evidence="3">
    <location>
        <begin position="28"/>
        <end position="38"/>
    </location>
</feature>
<dbReference type="SMART" id="SM00755">
    <property type="entry name" value="Grip"/>
    <property type="match status" value="1"/>
</dbReference>
<dbReference type="EMBL" id="NCKU01011491">
    <property type="protein sequence ID" value="RWS00418.1"/>
    <property type="molecule type" value="Genomic_DNA"/>
</dbReference>
<keyword evidence="7" id="KW-1185">Reference proteome</keyword>
<proteinExistence type="predicted"/>
<reference evidence="5 7" key="1">
    <citation type="journal article" date="2018" name="Gigascience">
        <title>Genomes of trombidid mites reveal novel predicted allergens and laterally-transferred genes associated with secondary metabolism.</title>
        <authorList>
            <person name="Dong X."/>
            <person name="Chaisiri K."/>
            <person name="Xia D."/>
            <person name="Armstrong S.D."/>
            <person name="Fang Y."/>
            <person name="Donnelly M.J."/>
            <person name="Kadowaki T."/>
            <person name="McGarry J.W."/>
            <person name="Darby A.C."/>
            <person name="Makepeace B.L."/>
        </authorList>
    </citation>
    <scope>NUCLEOTIDE SEQUENCE [LARGE SCALE GENOMIC DNA]</scope>
    <source>
        <strain evidence="5">UoL-WK</strain>
    </source>
</reference>
<dbReference type="AlphaFoldDB" id="A0A3S3NX32"/>
<dbReference type="GO" id="GO:0005794">
    <property type="term" value="C:Golgi apparatus"/>
    <property type="evidence" value="ECO:0007669"/>
    <property type="project" value="TreeGrafter"/>
</dbReference>
<protein>
    <submittedName>
        <fullName evidence="5">Golgin subfamily A member 1-like protein</fullName>
    </submittedName>
</protein>
<feature type="region of interest" description="Disordered" evidence="3">
    <location>
        <begin position="1"/>
        <end position="78"/>
    </location>
</feature>
<evidence type="ECO:0000256" key="3">
    <source>
        <dbReference type="SAM" id="MobiDB-lite"/>
    </source>
</evidence>
<evidence type="ECO:0000256" key="2">
    <source>
        <dbReference type="SAM" id="Coils"/>
    </source>
</evidence>
<dbReference type="Pfam" id="PF01465">
    <property type="entry name" value="GRIP"/>
    <property type="match status" value="1"/>
</dbReference>
<dbReference type="OrthoDB" id="5848685at2759"/>
<keyword evidence="1 2" id="KW-0175">Coiled coil</keyword>
<dbReference type="Gene3D" id="1.10.220.60">
    <property type="entry name" value="GRIP domain"/>
    <property type="match status" value="1"/>
</dbReference>
<organism evidence="5 7">
    <name type="scientific">Dinothrombium tinctorium</name>
    <dbReference type="NCBI Taxonomy" id="1965070"/>
    <lineage>
        <taxon>Eukaryota</taxon>
        <taxon>Metazoa</taxon>
        <taxon>Ecdysozoa</taxon>
        <taxon>Arthropoda</taxon>
        <taxon>Chelicerata</taxon>
        <taxon>Arachnida</taxon>
        <taxon>Acari</taxon>
        <taxon>Acariformes</taxon>
        <taxon>Trombidiformes</taxon>
        <taxon>Prostigmata</taxon>
        <taxon>Anystina</taxon>
        <taxon>Parasitengona</taxon>
        <taxon>Trombidioidea</taxon>
        <taxon>Trombidiidae</taxon>
        <taxon>Dinothrombium</taxon>
    </lineage>
</organism>
<dbReference type="PANTHER" id="PTHR23157:SF24">
    <property type="entry name" value="GOLGIN SUBFAMILY A MEMBER 1"/>
    <property type="match status" value="1"/>
</dbReference>